<accession>A0A2G1WBB0</accession>
<organism evidence="2 3">
    <name type="scientific">Rhodopirellula bahusiensis</name>
    <dbReference type="NCBI Taxonomy" id="2014065"/>
    <lineage>
        <taxon>Bacteria</taxon>
        <taxon>Pseudomonadati</taxon>
        <taxon>Planctomycetota</taxon>
        <taxon>Planctomycetia</taxon>
        <taxon>Pirellulales</taxon>
        <taxon>Pirellulaceae</taxon>
        <taxon>Rhodopirellula</taxon>
    </lineage>
</organism>
<dbReference type="Proteomes" id="UP000225740">
    <property type="component" value="Unassembled WGS sequence"/>
</dbReference>
<dbReference type="AlphaFoldDB" id="A0A2G1WBB0"/>
<keyword evidence="3" id="KW-1185">Reference proteome</keyword>
<evidence type="ECO:0000313" key="3">
    <source>
        <dbReference type="Proteomes" id="UP000225740"/>
    </source>
</evidence>
<dbReference type="EMBL" id="NIZW01000003">
    <property type="protein sequence ID" value="PHQ36296.1"/>
    <property type="molecule type" value="Genomic_DNA"/>
</dbReference>
<proteinExistence type="predicted"/>
<feature type="region of interest" description="Disordered" evidence="1">
    <location>
        <begin position="1"/>
        <end position="35"/>
    </location>
</feature>
<comment type="caution">
    <text evidence="2">The sequence shown here is derived from an EMBL/GenBank/DDBJ whole genome shotgun (WGS) entry which is preliminary data.</text>
</comment>
<evidence type="ECO:0000256" key="1">
    <source>
        <dbReference type="SAM" id="MobiDB-lite"/>
    </source>
</evidence>
<dbReference type="OrthoDB" id="288073at2"/>
<sequence>MTQSPSNHRTTCTGSTFGHTFPSMNPLIEGAGSTTDATRTIRILRLIDASRLSESQSNGAATDSKYAQTTTQRLYSGWLN</sequence>
<reference evidence="2 3" key="1">
    <citation type="submission" date="2017-06" db="EMBL/GenBank/DDBJ databases">
        <title>Description of Rhodopirellula bahusiensis sp. nov.</title>
        <authorList>
            <person name="Kizina J."/>
            <person name="Harder J."/>
        </authorList>
    </citation>
    <scope>NUCLEOTIDE SEQUENCE [LARGE SCALE GENOMIC DNA]</scope>
    <source>
        <strain evidence="2 3">SWK21</strain>
    </source>
</reference>
<protein>
    <submittedName>
        <fullName evidence="2">Uncharacterized protein</fullName>
    </submittedName>
</protein>
<gene>
    <name evidence="2" type="ORF">CEE69_06520</name>
</gene>
<feature type="compositionally biased region" description="Polar residues" evidence="1">
    <location>
        <begin position="1"/>
        <end position="18"/>
    </location>
</feature>
<name>A0A2G1WBB0_9BACT</name>
<evidence type="ECO:0000313" key="2">
    <source>
        <dbReference type="EMBL" id="PHQ36296.1"/>
    </source>
</evidence>